<proteinExistence type="predicted"/>
<gene>
    <name evidence="2" type="ORF">PSON_ATCC_30995.1.T1400112</name>
</gene>
<evidence type="ECO:0000259" key="1">
    <source>
        <dbReference type="Pfam" id="PF07792"/>
    </source>
</evidence>
<dbReference type="Pfam" id="PF08616">
    <property type="entry name" value="SPA"/>
    <property type="match status" value="1"/>
</dbReference>
<dbReference type="OrthoDB" id="285222at2759"/>
<dbReference type="PANTHER" id="PTHR28245:SF1">
    <property type="entry name" value="ARF3-INTERACTING PROTEIN 1"/>
    <property type="match status" value="1"/>
</dbReference>
<dbReference type="InterPro" id="IPR001806">
    <property type="entry name" value="Small_GTPase"/>
</dbReference>
<evidence type="ECO:0000313" key="2">
    <source>
        <dbReference type="EMBL" id="CAD8122773.1"/>
    </source>
</evidence>
<dbReference type="GO" id="GO:0003924">
    <property type="term" value="F:GTPase activity"/>
    <property type="evidence" value="ECO:0007669"/>
    <property type="project" value="InterPro"/>
</dbReference>
<reference evidence="2" key="1">
    <citation type="submission" date="2021-01" db="EMBL/GenBank/DDBJ databases">
        <authorList>
            <consortium name="Genoscope - CEA"/>
            <person name="William W."/>
        </authorList>
    </citation>
    <scope>NUCLEOTIDE SEQUENCE</scope>
</reference>
<dbReference type="GO" id="GO:0051666">
    <property type="term" value="P:actin cortical patch localization"/>
    <property type="evidence" value="ECO:0007669"/>
    <property type="project" value="TreeGrafter"/>
</dbReference>
<dbReference type="Pfam" id="PF00071">
    <property type="entry name" value="Ras"/>
    <property type="match status" value="1"/>
</dbReference>
<sequence length="693" mass="82013">MYNINQRDSFEKLQDFLSELLKSNHEEIVKILFGNRLDNEKEEAEKFMNYYKFSLILKHQQRLERKCRNSRVKLNMTGFRQCLKVISLKIIQKLQNEFPANLKQNTNKSDQPIQEVISLSQKPNLIAILEQLRKSSCNKNNVVVFKFVNYKYILQLITLMIKALFAAEFDLVKGCVITACYPPINHQGFHELASYMIPDGVHKIQQDKFFFRIGNIRFIPGQVYTYHFDYRWNQLLQSSIQTLSYSDENVIKIRGEKESEWLDINLINAQVQVISHDFVSITLNPDLIYGIKGKFTQDYYLTCLKNKKDVTIKRGSLIRSISICTSDLLFLGICNLKIEKYLEEYFLQVGLDHWINDVDTNSETIQKILEKGFNELSSDLTYYKFSHSLLDYSFKDLGNLYPKRAYSLTTNASLLNLFKMLDMKIRILYRALLQQQRIIFLCHEYNNQEKYIGDDMYFNVCNLVLSLCFLVSPLNIIYNIQGYKSLLDKGWEQQNSWISIVSNPIFEYRKEWWDILIDINSGKIIESKKEQSLFINNQTDIDFFQNLINLIQVSHINEFQIRSILQKYTSSIIENLPQTLLFKGYRKMKIKNLLNEQQYAQILNILAIIKLQKTMKDQELFQMYVNLLDCLKTELQFKEFFKLFTESNYELNTFGIGTMCQDVLVQEKCREFLKLIEKWDKQLMQQINLFLVI</sequence>
<evidence type="ECO:0000313" key="3">
    <source>
        <dbReference type="Proteomes" id="UP000692954"/>
    </source>
</evidence>
<dbReference type="InterPro" id="IPR052809">
    <property type="entry name" value="Actin_polarity_regulatory"/>
</dbReference>
<organism evidence="2 3">
    <name type="scientific">Paramecium sonneborni</name>
    <dbReference type="NCBI Taxonomy" id="65129"/>
    <lineage>
        <taxon>Eukaryota</taxon>
        <taxon>Sar</taxon>
        <taxon>Alveolata</taxon>
        <taxon>Ciliophora</taxon>
        <taxon>Intramacronucleata</taxon>
        <taxon>Oligohymenophorea</taxon>
        <taxon>Peniculida</taxon>
        <taxon>Parameciidae</taxon>
        <taxon>Paramecium</taxon>
    </lineage>
</organism>
<dbReference type="InterPro" id="IPR012860">
    <property type="entry name" value="Afi1_N"/>
</dbReference>
<name>A0A8S1R627_9CILI</name>
<dbReference type="PANTHER" id="PTHR28245">
    <property type="entry name" value="ARF3-INTERACTING PROTEIN 1"/>
    <property type="match status" value="1"/>
</dbReference>
<dbReference type="PROSITE" id="PS51419">
    <property type="entry name" value="RAB"/>
    <property type="match status" value="1"/>
</dbReference>
<feature type="domain" description="Arf3-interacting protein 1 N-terminal" evidence="1">
    <location>
        <begin position="164"/>
        <end position="310"/>
    </location>
</feature>
<dbReference type="EMBL" id="CAJJDN010000140">
    <property type="protein sequence ID" value="CAD8122773.1"/>
    <property type="molecule type" value="Genomic_DNA"/>
</dbReference>
<comment type="caution">
    <text evidence="2">The sequence shown here is derived from an EMBL/GenBank/DDBJ whole genome shotgun (WGS) entry which is preliminary data.</text>
</comment>
<dbReference type="GO" id="GO:0005886">
    <property type="term" value="C:plasma membrane"/>
    <property type="evidence" value="ECO:0007669"/>
    <property type="project" value="TreeGrafter"/>
</dbReference>
<dbReference type="AlphaFoldDB" id="A0A8S1R627"/>
<protein>
    <recommendedName>
        <fullName evidence="1">Arf3-interacting protein 1 N-terminal domain-containing protein</fullName>
    </recommendedName>
</protein>
<dbReference type="Pfam" id="PF07792">
    <property type="entry name" value="Afi1"/>
    <property type="match status" value="1"/>
</dbReference>
<dbReference type="Proteomes" id="UP000692954">
    <property type="component" value="Unassembled WGS sequence"/>
</dbReference>
<accession>A0A8S1R627</accession>
<keyword evidence="3" id="KW-1185">Reference proteome</keyword>
<dbReference type="GO" id="GO:0005525">
    <property type="term" value="F:GTP binding"/>
    <property type="evidence" value="ECO:0007669"/>
    <property type="project" value="InterPro"/>
</dbReference>